<dbReference type="AlphaFoldDB" id="A0A8S9X0P1"/>
<reference evidence="2" key="1">
    <citation type="journal article" date="2021" name="Mol. Ecol. Resour.">
        <title>Apolygus lucorum genome provides insights into omnivorousness and mesophyll feeding.</title>
        <authorList>
            <person name="Liu Y."/>
            <person name="Liu H."/>
            <person name="Wang H."/>
            <person name="Huang T."/>
            <person name="Liu B."/>
            <person name="Yang B."/>
            <person name="Yin L."/>
            <person name="Li B."/>
            <person name="Zhang Y."/>
            <person name="Zhang S."/>
            <person name="Jiang F."/>
            <person name="Zhang X."/>
            <person name="Ren Y."/>
            <person name="Wang B."/>
            <person name="Wang S."/>
            <person name="Lu Y."/>
            <person name="Wu K."/>
            <person name="Fan W."/>
            <person name="Wang G."/>
        </authorList>
    </citation>
    <scope>NUCLEOTIDE SEQUENCE</scope>
    <source>
        <strain evidence="2">12Hb</strain>
    </source>
</reference>
<dbReference type="EMBL" id="WIXP02000011">
    <property type="protein sequence ID" value="KAF6202572.1"/>
    <property type="molecule type" value="Genomic_DNA"/>
</dbReference>
<evidence type="ECO:0000256" key="1">
    <source>
        <dbReference type="SAM" id="MobiDB-lite"/>
    </source>
</evidence>
<feature type="compositionally biased region" description="Low complexity" evidence="1">
    <location>
        <begin position="59"/>
        <end position="71"/>
    </location>
</feature>
<keyword evidence="3" id="KW-1185">Reference proteome</keyword>
<evidence type="ECO:0000313" key="2">
    <source>
        <dbReference type="EMBL" id="KAF6202572.1"/>
    </source>
</evidence>
<organism evidence="2 3">
    <name type="scientific">Apolygus lucorum</name>
    <name type="common">Small green plant bug</name>
    <name type="synonym">Lygocoris lucorum</name>
    <dbReference type="NCBI Taxonomy" id="248454"/>
    <lineage>
        <taxon>Eukaryota</taxon>
        <taxon>Metazoa</taxon>
        <taxon>Ecdysozoa</taxon>
        <taxon>Arthropoda</taxon>
        <taxon>Hexapoda</taxon>
        <taxon>Insecta</taxon>
        <taxon>Pterygota</taxon>
        <taxon>Neoptera</taxon>
        <taxon>Paraneoptera</taxon>
        <taxon>Hemiptera</taxon>
        <taxon>Heteroptera</taxon>
        <taxon>Panheteroptera</taxon>
        <taxon>Cimicomorpha</taxon>
        <taxon>Miridae</taxon>
        <taxon>Mirini</taxon>
        <taxon>Apolygus</taxon>
    </lineage>
</organism>
<sequence>MNVLKLEDLELRENTNKKKRKGRLTELDTLLLETHHDNLPEDETADVYRKRRKTSITQSPSDDSGSDFFPSRKTLRRNSKKNKKPRVKRTPRITYFDPIENHSSP</sequence>
<comment type="caution">
    <text evidence="2">The sequence shown here is derived from an EMBL/GenBank/DDBJ whole genome shotgun (WGS) entry which is preliminary data.</text>
</comment>
<accession>A0A8S9X0P1</accession>
<gene>
    <name evidence="2" type="ORF">GE061_002970</name>
</gene>
<feature type="region of interest" description="Disordered" evidence="1">
    <location>
        <begin position="35"/>
        <end position="105"/>
    </location>
</feature>
<evidence type="ECO:0000313" key="3">
    <source>
        <dbReference type="Proteomes" id="UP000466442"/>
    </source>
</evidence>
<feature type="compositionally biased region" description="Basic residues" evidence="1">
    <location>
        <begin position="73"/>
        <end position="91"/>
    </location>
</feature>
<name>A0A8S9X0P1_APOLU</name>
<protein>
    <submittedName>
        <fullName evidence="2">Uncharacterized protein</fullName>
    </submittedName>
</protein>
<dbReference type="Proteomes" id="UP000466442">
    <property type="component" value="Unassembled WGS sequence"/>
</dbReference>
<proteinExistence type="predicted"/>